<dbReference type="InterPro" id="IPR000683">
    <property type="entry name" value="Gfo/Idh/MocA-like_OxRdtase_N"/>
</dbReference>
<dbReference type="OrthoDB" id="9815825at2"/>
<sequence>MKNVKVGVIGAGRAGMMHIENMLTLNTIELVAVADVLIENVQEKLHEAGIEQTFKDYHELLAVPQIEAVFIFTSTDTHEAICLAAAQAKKHIFCEKPLSMTGQEADSLTVMQSVKENGVRMAIGFNRRLDHQFRTIWEKVEKGEVGEPQIVKITSRDPDLLSHALIQRIGGLIFDFTMHDFDMARYMMHSNVTEVFANGATLIDPTLSEINDIDTLALVLKFENGGFALIDNSRRAVYGYDQRVEVFGSKGMLKAENVSNSTVEHYTSKATLLDKPLPIFNDRYQQAYRQEIIDFVSNLVTGQPFAATPLDVVMAQRVAMAAIASIQTGKAVPVDPKEPIV</sequence>
<dbReference type="NCBIfam" id="TIGR04380">
    <property type="entry name" value="myo_inos_iolG"/>
    <property type="match status" value="1"/>
</dbReference>
<dbReference type="PANTHER" id="PTHR42840">
    <property type="entry name" value="NAD(P)-BINDING ROSSMANN-FOLD SUPERFAMILY PROTEIN-RELATED"/>
    <property type="match status" value="1"/>
</dbReference>
<evidence type="ECO:0000256" key="1">
    <source>
        <dbReference type="ARBA" id="ARBA00010928"/>
    </source>
</evidence>
<evidence type="ECO:0000256" key="2">
    <source>
        <dbReference type="ARBA" id="ARBA00023002"/>
    </source>
</evidence>
<dbReference type="InterPro" id="IPR030827">
    <property type="entry name" value="Myo_inos_IolG"/>
</dbReference>
<accession>A0A224XAZ6</accession>
<evidence type="ECO:0000259" key="3">
    <source>
        <dbReference type="Pfam" id="PF01408"/>
    </source>
</evidence>
<feature type="domain" description="GFO/IDH/MocA-like oxidoreductase" evidence="4">
    <location>
        <begin position="133"/>
        <end position="253"/>
    </location>
</feature>
<dbReference type="FunFam" id="3.30.360.10:FF:000023">
    <property type="entry name" value="Inositol 2-dehydrogenase"/>
    <property type="match status" value="1"/>
</dbReference>
<dbReference type="SUPFAM" id="SSF55347">
    <property type="entry name" value="Glyceraldehyde-3-phosphate dehydrogenase-like, C-terminal domain"/>
    <property type="match status" value="1"/>
</dbReference>
<comment type="caution">
    <text evidence="5">The sequence shown here is derived from an EMBL/GenBank/DDBJ whole genome shotgun (WGS) entry which is preliminary data.</text>
</comment>
<dbReference type="InterPro" id="IPR036291">
    <property type="entry name" value="NAD(P)-bd_dom_sf"/>
</dbReference>
<dbReference type="SUPFAM" id="SSF51735">
    <property type="entry name" value="NAD(P)-binding Rossmann-fold domains"/>
    <property type="match status" value="1"/>
</dbReference>
<name>A0A224XAZ6_9LACT</name>
<dbReference type="InterPro" id="IPR055170">
    <property type="entry name" value="GFO_IDH_MocA-like_dom"/>
</dbReference>
<reference evidence="6" key="1">
    <citation type="submission" date="2017-08" db="EMBL/GenBank/DDBJ databases">
        <title>Draft genome sequence of Lactococcus sp. strain Rs-Y01, isolated from the gut of the lower termite Reticulitermes speratus.</title>
        <authorList>
            <person name="Ohkuma M."/>
            <person name="Yuki M."/>
        </authorList>
    </citation>
    <scope>NUCLEOTIDE SEQUENCE [LARGE SCALE GENOMIC DNA]</scope>
    <source>
        <strain evidence="6">Rs-Y01</strain>
    </source>
</reference>
<dbReference type="RefSeq" id="WP_094784156.1">
    <property type="nucleotide sequence ID" value="NZ_BEDT01000001.1"/>
</dbReference>
<dbReference type="Gene3D" id="3.40.50.720">
    <property type="entry name" value="NAD(P)-binding Rossmann-like Domain"/>
    <property type="match status" value="1"/>
</dbReference>
<evidence type="ECO:0000259" key="4">
    <source>
        <dbReference type="Pfam" id="PF22725"/>
    </source>
</evidence>
<dbReference type="Pfam" id="PF22725">
    <property type="entry name" value="GFO_IDH_MocA_C3"/>
    <property type="match status" value="1"/>
</dbReference>
<evidence type="ECO:0000313" key="5">
    <source>
        <dbReference type="EMBL" id="GAX47112.1"/>
    </source>
</evidence>
<comment type="similarity">
    <text evidence="1">Belongs to the Gfo/Idh/MocA family.</text>
</comment>
<dbReference type="Gene3D" id="3.30.360.10">
    <property type="entry name" value="Dihydrodipicolinate Reductase, domain 2"/>
    <property type="match status" value="1"/>
</dbReference>
<dbReference type="GO" id="GO:0000166">
    <property type="term" value="F:nucleotide binding"/>
    <property type="evidence" value="ECO:0007669"/>
    <property type="project" value="InterPro"/>
</dbReference>
<dbReference type="Pfam" id="PF01408">
    <property type="entry name" value="GFO_IDH_MocA"/>
    <property type="match status" value="1"/>
</dbReference>
<dbReference type="EMBL" id="BEDT01000001">
    <property type="protein sequence ID" value="GAX47112.1"/>
    <property type="molecule type" value="Genomic_DNA"/>
</dbReference>
<evidence type="ECO:0008006" key="7">
    <source>
        <dbReference type="Google" id="ProtNLM"/>
    </source>
</evidence>
<gene>
    <name evidence="5" type="ORF">RsY01_694</name>
</gene>
<keyword evidence="6" id="KW-1185">Reference proteome</keyword>
<dbReference type="PANTHER" id="PTHR42840:SF3">
    <property type="entry name" value="BINDING ROSSMANN FOLD OXIDOREDUCTASE, PUTATIVE (AFU_ORTHOLOGUE AFUA_2G10240)-RELATED"/>
    <property type="match status" value="1"/>
</dbReference>
<proteinExistence type="inferred from homology"/>
<feature type="domain" description="Gfo/Idh/MocA-like oxidoreductase N-terminal" evidence="3">
    <location>
        <begin position="4"/>
        <end position="124"/>
    </location>
</feature>
<dbReference type="AlphaFoldDB" id="A0A224XAZ6"/>
<protein>
    <recommendedName>
        <fullName evidence="7">Myo-inositol 2-dehydrogenase</fullName>
    </recommendedName>
</protein>
<dbReference type="Proteomes" id="UP000218689">
    <property type="component" value="Unassembled WGS sequence"/>
</dbReference>
<keyword evidence="2" id="KW-0560">Oxidoreductase</keyword>
<evidence type="ECO:0000313" key="6">
    <source>
        <dbReference type="Proteomes" id="UP000218689"/>
    </source>
</evidence>
<organism evidence="5 6">
    <name type="scientific">Pseudolactococcus reticulitermitis</name>
    <dbReference type="NCBI Taxonomy" id="2025039"/>
    <lineage>
        <taxon>Bacteria</taxon>
        <taxon>Bacillati</taxon>
        <taxon>Bacillota</taxon>
        <taxon>Bacilli</taxon>
        <taxon>Lactobacillales</taxon>
        <taxon>Streptococcaceae</taxon>
        <taxon>Pseudolactococcus</taxon>
    </lineage>
</organism>
<dbReference type="GO" id="GO:0016491">
    <property type="term" value="F:oxidoreductase activity"/>
    <property type="evidence" value="ECO:0007669"/>
    <property type="project" value="UniProtKB-KW"/>
</dbReference>